<dbReference type="Pfam" id="PF00106">
    <property type="entry name" value="adh_short"/>
    <property type="match status" value="1"/>
</dbReference>
<proteinExistence type="predicted"/>
<organism evidence="1 2">
    <name type="scientific">Shimazuella alba</name>
    <dbReference type="NCBI Taxonomy" id="2690964"/>
    <lineage>
        <taxon>Bacteria</taxon>
        <taxon>Bacillati</taxon>
        <taxon>Bacillota</taxon>
        <taxon>Bacilli</taxon>
        <taxon>Bacillales</taxon>
        <taxon>Thermoactinomycetaceae</taxon>
        <taxon>Shimazuella</taxon>
    </lineage>
</organism>
<accession>A0A6I4VU07</accession>
<gene>
    <name evidence="1" type="ORF">GSM42_09730</name>
</gene>
<dbReference type="Proteomes" id="UP000430692">
    <property type="component" value="Unassembled WGS sequence"/>
</dbReference>
<dbReference type="Gene3D" id="3.40.50.720">
    <property type="entry name" value="NAD(P)-binding Rossmann-like Domain"/>
    <property type="match status" value="1"/>
</dbReference>
<evidence type="ECO:0000313" key="2">
    <source>
        <dbReference type="Proteomes" id="UP000430692"/>
    </source>
</evidence>
<dbReference type="SUPFAM" id="SSF51735">
    <property type="entry name" value="NAD(P)-binding Rossmann-fold domains"/>
    <property type="match status" value="1"/>
</dbReference>
<dbReference type="InterPro" id="IPR036291">
    <property type="entry name" value="NAD(P)-bd_dom_sf"/>
</dbReference>
<comment type="caution">
    <text evidence="1">The sequence shown here is derived from an EMBL/GenBank/DDBJ whole genome shotgun (WGS) entry which is preliminary data.</text>
</comment>
<sequence length="85" mass="9558">MEKYRYWTRNNQTSLKEGARVVGVRRRIDQLEAVSSDNLIATFIDLSTPKGPDTLIQTAMATFGQIDILVNNVGIAPVSDEDWDM</sequence>
<protein>
    <submittedName>
        <fullName evidence="1">SDR family NAD(P)-dependent oxidoreductase</fullName>
    </submittedName>
</protein>
<dbReference type="EMBL" id="WUUL01000005">
    <property type="protein sequence ID" value="MXQ53991.1"/>
    <property type="molecule type" value="Genomic_DNA"/>
</dbReference>
<dbReference type="CDD" id="cd05233">
    <property type="entry name" value="SDR_c"/>
    <property type="match status" value="1"/>
</dbReference>
<dbReference type="AlphaFoldDB" id="A0A6I4VU07"/>
<keyword evidence="2" id="KW-1185">Reference proteome</keyword>
<name>A0A6I4VU07_9BACL</name>
<dbReference type="InterPro" id="IPR002347">
    <property type="entry name" value="SDR_fam"/>
</dbReference>
<reference evidence="1 2" key="1">
    <citation type="submission" date="2019-12" db="EMBL/GenBank/DDBJ databases">
        <title>Whole-genome analyses of novel actinobacteria.</title>
        <authorList>
            <person name="Sahin N."/>
            <person name="Saygin H."/>
        </authorList>
    </citation>
    <scope>NUCLEOTIDE SEQUENCE [LARGE SCALE GENOMIC DNA]</scope>
    <source>
        <strain evidence="1 2">KC615</strain>
    </source>
</reference>
<evidence type="ECO:0000313" key="1">
    <source>
        <dbReference type="EMBL" id="MXQ53991.1"/>
    </source>
</evidence>
<dbReference type="RefSeq" id="WP_160801394.1">
    <property type="nucleotide sequence ID" value="NZ_WUUL01000005.1"/>
</dbReference>